<evidence type="ECO:0000313" key="3">
    <source>
        <dbReference type="Proteomes" id="UP000183063"/>
    </source>
</evidence>
<dbReference type="RefSeq" id="WP_420884135.1">
    <property type="nucleotide sequence ID" value="NZ_FOCV01000045.1"/>
</dbReference>
<organism evidence="1 3">
    <name type="scientific">Rhizobium tibeticum</name>
    <dbReference type="NCBI Taxonomy" id="501024"/>
    <lineage>
        <taxon>Bacteria</taxon>
        <taxon>Pseudomonadati</taxon>
        <taxon>Pseudomonadota</taxon>
        <taxon>Alphaproteobacteria</taxon>
        <taxon>Hyphomicrobiales</taxon>
        <taxon>Rhizobiaceae</taxon>
        <taxon>Rhizobium/Agrobacterium group</taxon>
        <taxon>Rhizobium</taxon>
    </lineage>
</organism>
<gene>
    <name evidence="1" type="ORF">RTCCBAU85039_6089</name>
    <name evidence="2" type="ORF">SAMN05216228_104521</name>
</gene>
<reference evidence="2 4" key="2">
    <citation type="submission" date="2016-10" db="EMBL/GenBank/DDBJ databases">
        <authorList>
            <person name="Varghese N."/>
            <person name="Submissions S."/>
        </authorList>
    </citation>
    <scope>NUCLEOTIDE SEQUENCE [LARGE SCALE GENOMIC DNA]</scope>
    <source>
        <strain evidence="2 4">CGMCC 1.7071</strain>
    </source>
</reference>
<dbReference type="AlphaFoldDB" id="A0A1H8VPC9"/>
<sequence length="107" mass="11850">MAFIVGLIALAGHIALLLWGTRMVQTGIQRAFGPDREGTEAHFKRLRQGGIEAVETSSLHLDLLRDLKQINWHLVAAAAYPVLEERGELLRSRTIKPDGRPVVETNA</sequence>
<evidence type="ECO:0000313" key="2">
    <source>
        <dbReference type="EMBL" id="SEP17150.1"/>
    </source>
</evidence>
<proteinExistence type="predicted"/>
<protein>
    <submittedName>
        <fullName evidence="1">Uncharacterized protein</fullName>
    </submittedName>
</protein>
<evidence type="ECO:0000313" key="1">
    <source>
        <dbReference type="EMBL" id="SEI19160.1"/>
    </source>
</evidence>
<reference evidence="1" key="1">
    <citation type="submission" date="2016-10" db="EMBL/GenBank/DDBJ databases">
        <authorList>
            <person name="de Groot N.N."/>
        </authorList>
    </citation>
    <scope>NUCLEOTIDE SEQUENCE [LARGE SCALE GENOMIC DNA]</scope>
    <source>
        <strain evidence="1">CCBAU85039</strain>
    </source>
</reference>
<dbReference type="EMBL" id="FOCV01000045">
    <property type="protein sequence ID" value="SEP17150.1"/>
    <property type="molecule type" value="Genomic_DNA"/>
</dbReference>
<keyword evidence="4" id="KW-1185">Reference proteome</keyword>
<reference evidence="3" key="3">
    <citation type="submission" date="2016-10" db="EMBL/GenBank/DDBJ databases">
        <authorList>
            <person name="Wibberg D."/>
        </authorList>
    </citation>
    <scope>NUCLEOTIDE SEQUENCE [LARGE SCALE GENOMIC DNA]</scope>
</reference>
<dbReference type="Proteomes" id="UP000183063">
    <property type="component" value="Unassembled WGS sequence"/>
</dbReference>
<dbReference type="STRING" id="501024.RTCCBAU85039_6089"/>
<name>A0A1H8VPC9_9HYPH</name>
<dbReference type="EMBL" id="FNXB01000055">
    <property type="protein sequence ID" value="SEI19160.1"/>
    <property type="molecule type" value="Genomic_DNA"/>
</dbReference>
<evidence type="ECO:0000313" key="4">
    <source>
        <dbReference type="Proteomes" id="UP000198939"/>
    </source>
</evidence>
<dbReference type="Proteomes" id="UP000198939">
    <property type="component" value="Unassembled WGS sequence"/>
</dbReference>
<accession>A0A1H8VPC9</accession>